<dbReference type="HOGENOM" id="CLU_1005615_0_0_1"/>
<sequence>MLPVDGDTTRVSVEIPVESRIHQAKPIDATKRTPNRSHTEKESGRPLSLQNGGKKRHLSKTTISLSLIAFMYVMSYIPTIAVESVNAIGSFEENQLSIPTRRLIVCLRLLTFAFQCTVGTIQLFAKLSVSSSGSLVRSEKVTIPEYGPQMDPPQYQVENLGIQCPVKVRVFRGHSQVLTSSRKKNVRTSRTTIMFSLAALMYVISYIPTLVVESINAVKPFNLKEMSTTLRQMIVVANSAYFFNLSFNPIVYGVFNKHFRDEVVLLFKGQSKNHYNK</sequence>
<evidence type="ECO:0000256" key="2">
    <source>
        <dbReference type="SAM" id="Phobius"/>
    </source>
</evidence>
<gene>
    <name evidence="3" type="ORF">CGI_10014435</name>
</gene>
<protein>
    <recommendedName>
        <fullName evidence="4">G-protein coupled receptors family 1 profile domain-containing protein</fullName>
    </recommendedName>
</protein>
<keyword evidence="2" id="KW-1133">Transmembrane helix</keyword>
<evidence type="ECO:0008006" key="4">
    <source>
        <dbReference type="Google" id="ProtNLM"/>
    </source>
</evidence>
<dbReference type="Gene3D" id="1.20.1070.10">
    <property type="entry name" value="Rhodopsin 7-helix transmembrane proteins"/>
    <property type="match status" value="1"/>
</dbReference>
<proteinExistence type="predicted"/>
<accession>K1QMA3</accession>
<feature type="transmembrane region" description="Helical" evidence="2">
    <location>
        <begin position="102"/>
        <end position="125"/>
    </location>
</feature>
<keyword evidence="2" id="KW-0472">Membrane</keyword>
<dbReference type="InParanoid" id="K1QMA3"/>
<dbReference type="CDD" id="cd00637">
    <property type="entry name" value="7tm_classA_rhodopsin-like"/>
    <property type="match status" value="1"/>
</dbReference>
<feature type="region of interest" description="Disordered" evidence="1">
    <location>
        <begin position="24"/>
        <end position="55"/>
    </location>
</feature>
<feature type="transmembrane region" description="Helical" evidence="2">
    <location>
        <begin position="63"/>
        <end position="82"/>
    </location>
</feature>
<dbReference type="SUPFAM" id="SSF81321">
    <property type="entry name" value="Family A G protein-coupled receptor-like"/>
    <property type="match status" value="1"/>
</dbReference>
<dbReference type="EMBL" id="JH816847">
    <property type="protein sequence ID" value="EKC32199.1"/>
    <property type="molecule type" value="Genomic_DNA"/>
</dbReference>
<dbReference type="AlphaFoldDB" id="K1QMA3"/>
<organism evidence="3">
    <name type="scientific">Magallana gigas</name>
    <name type="common">Pacific oyster</name>
    <name type="synonym">Crassostrea gigas</name>
    <dbReference type="NCBI Taxonomy" id="29159"/>
    <lineage>
        <taxon>Eukaryota</taxon>
        <taxon>Metazoa</taxon>
        <taxon>Spiralia</taxon>
        <taxon>Lophotrochozoa</taxon>
        <taxon>Mollusca</taxon>
        <taxon>Bivalvia</taxon>
        <taxon>Autobranchia</taxon>
        <taxon>Pteriomorphia</taxon>
        <taxon>Ostreida</taxon>
        <taxon>Ostreoidea</taxon>
        <taxon>Ostreidae</taxon>
        <taxon>Magallana</taxon>
    </lineage>
</organism>
<name>K1QMA3_MAGGI</name>
<feature type="transmembrane region" description="Helical" evidence="2">
    <location>
        <begin position="232"/>
        <end position="255"/>
    </location>
</feature>
<feature type="transmembrane region" description="Helical" evidence="2">
    <location>
        <begin position="192"/>
        <end position="212"/>
    </location>
</feature>
<reference evidence="3" key="1">
    <citation type="journal article" date="2012" name="Nature">
        <title>The oyster genome reveals stress adaptation and complexity of shell formation.</title>
        <authorList>
            <person name="Zhang G."/>
            <person name="Fang X."/>
            <person name="Guo X."/>
            <person name="Li L."/>
            <person name="Luo R."/>
            <person name="Xu F."/>
            <person name="Yang P."/>
            <person name="Zhang L."/>
            <person name="Wang X."/>
            <person name="Qi H."/>
            <person name="Xiong Z."/>
            <person name="Que H."/>
            <person name="Xie Y."/>
            <person name="Holland P.W."/>
            <person name="Paps J."/>
            <person name="Zhu Y."/>
            <person name="Wu F."/>
            <person name="Chen Y."/>
            <person name="Wang J."/>
            <person name="Peng C."/>
            <person name="Meng J."/>
            <person name="Yang L."/>
            <person name="Liu J."/>
            <person name="Wen B."/>
            <person name="Zhang N."/>
            <person name="Huang Z."/>
            <person name="Zhu Q."/>
            <person name="Feng Y."/>
            <person name="Mount A."/>
            <person name="Hedgecock D."/>
            <person name="Xu Z."/>
            <person name="Liu Y."/>
            <person name="Domazet-Loso T."/>
            <person name="Du Y."/>
            <person name="Sun X."/>
            <person name="Zhang S."/>
            <person name="Liu B."/>
            <person name="Cheng P."/>
            <person name="Jiang X."/>
            <person name="Li J."/>
            <person name="Fan D."/>
            <person name="Wang W."/>
            <person name="Fu W."/>
            <person name="Wang T."/>
            <person name="Wang B."/>
            <person name="Zhang J."/>
            <person name="Peng Z."/>
            <person name="Li Y."/>
            <person name="Li N."/>
            <person name="Wang J."/>
            <person name="Chen M."/>
            <person name="He Y."/>
            <person name="Tan F."/>
            <person name="Song X."/>
            <person name="Zheng Q."/>
            <person name="Huang R."/>
            <person name="Yang H."/>
            <person name="Du X."/>
            <person name="Chen L."/>
            <person name="Yang M."/>
            <person name="Gaffney P.M."/>
            <person name="Wang S."/>
            <person name="Luo L."/>
            <person name="She Z."/>
            <person name="Ming Y."/>
            <person name="Huang W."/>
            <person name="Zhang S."/>
            <person name="Huang B."/>
            <person name="Zhang Y."/>
            <person name="Qu T."/>
            <person name="Ni P."/>
            <person name="Miao G."/>
            <person name="Wang J."/>
            <person name="Wang Q."/>
            <person name="Steinberg C.E."/>
            <person name="Wang H."/>
            <person name="Li N."/>
            <person name="Qian L."/>
            <person name="Zhang G."/>
            <person name="Li Y."/>
            <person name="Yang H."/>
            <person name="Liu X."/>
            <person name="Wang J."/>
            <person name="Yin Y."/>
            <person name="Wang J."/>
        </authorList>
    </citation>
    <scope>NUCLEOTIDE SEQUENCE [LARGE SCALE GENOMIC DNA]</scope>
    <source>
        <strain evidence="3">05x7-T-G4-1.051#20</strain>
    </source>
</reference>
<evidence type="ECO:0000313" key="3">
    <source>
        <dbReference type="EMBL" id="EKC32199.1"/>
    </source>
</evidence>
<keyword evidence="2" id="KW-0812">Transmembrane</keyword>
<evidence type="ECO:0000256" key="1">
    <source>
        <dbReference type="SAM" id="MobiDB-lite"/>
    </source>
</evidence>